<gene>
    <name evidence="3" type="ORF">BDV23DRAFT_189338</name>
</gene>
<accession>A0A5N7BR43</accession>
<evidence type="ECO:0000256" key="2">
    <source>
        <dbReference type="SAM" id="SignalP"/>
    </source>
</evidence>
<dbReference type="AlphaFoldDB" id="A0A5N7BR43"/>
<organism evidence="3">
    <name type="scientific">Petromyces alliaceus</name>
    <name type="common">Aspergillus alliaceus</name>
    <dbReference type="NCBI Taxonomy" id="209559"/>
    <lineage>
        <taxon>Eukaryota</taxon>
        <taxon>Fungi</taxon>
        <taxon>Dikarya</taxon>
        <taxon>Ascomycota</taxon>
        <taxon>Pezizomycotina</taxon>
        <taxon>Eurotiomycetes</taxon>
        <taxon>Eurotiomycetidae</taxon>
        <taxon>Eurotiales</taxon>
        <taxon>Aspergillaceae</taxon>
        <taxon>Aspergillus</taxon>
        <taxon>Aspergillus subgen. Circumdati</taxon>
    </lineage>
</organism>
<dbReference type="EMBL" id="ML735381">
    <property type="protein sequence ID" value="KAE8384311.1"/>
    <property type="molecule type" value="Genomic_DNA"/>
</dbReference>
<evidence type="ECO:0000313" key="3">
    <source>
        <dbReference type="EMBL" id="KAE8384311.1"/>
    </source>
</evidence>
<sequence>MYTLWILLFPILLVPHLAAAKCYKVPARSNKLVPQDHLQTICTGLQGNYQKKEPRDACITDKATGTEWRFYVERTGGDNVLTYTTCTAAFKQELRKCKDSAGYHDNDGWKYLLQSLDGQCMDSTYINNHGHAKAARSGEHATEPMGNNQQGTPIARVQSSGGSGAASTGNTLNNDDLIYFNTSYVPAPQLDVRDKVYFNTGYVPVDNTSDLARRSVRFTV</sequence>
<feature type="region of interest" description="Disordered" evidence="1">
    <location>
        <begin position="134"/>
        <end position="168"/>
    </location>
</feature>
<keyword evidence="2" id="KW-0732">Signal</keyword>
<evidence type="ECO:0000256" key="1">
    <source>
        <dbReference type="SAM" id="MobiDB-lite"/>
    </source>
</evidence>
<protein>
    <recommendedName>
        <fullName evidence="4">Secreted protein</fullName>
    </recommendedName>
</protein>
<proteinExistence type="predicted"/>
<evidence type="ECO:0008006" key="4">
    <source>
        <dbReference type="Google" id="ProtNLM"/>
    </source>
</evidence>
<feature type="chain" id="PRO_5024938795" description="Secreted protein" evidence="2">
    <location>
        <begin position="20"/>
        <end position="220"/>
    </location>
</feature>
<reference evidence="3" key="1">
    <citation type="submission" date="2019-04" db="EMBL/GenBank/DDBJ databases">
        <title>Friends and foes A comparative genomics studyof 23 Aspergillus species from section Flavi.</title>
        <authorList>
            <consortium name="DOE Joint Genome Institute"/>
            <person name="Kjaerbolling I."/>
            <person name="Vesth T."/>
            <person name="Frisvad J.C."/>
            <person name="Nybo J.L."/>
            <person name="Theobald S."/>
            <person name="Kildgaard S."/>
            <person name="Isbrandt T."/>
            <person name="Kuo A."/>
            <person name="Sato A."/>
            <person name="Lyhne E.K."/>
            <person name="Kogle M.E."/>
            <person name="Wiebenga A."/>
            <person name="Kun R.S."/>
            <person name="Lubbers R.J."/>
            <person name="Makela M.R."/>
            <person name="Barry K."/>
            <person name="Chovatia M."/>
            <person name="Clum A."/>
            <person name="Daum C."/>
            <person name="Haridas S."/>
            <person name="He G."/>
            <person name="LaButti K."/>
            <person name="Lipzen A."/>
            <person name="Mondo S."/>
            <person name="Riley R."/>
            <person name="Salamov A."/>
            <person name="Simmons B.A."/>
            <person name="Magnuson J.K."/>
            <person name="Henrissat B."/>
            <person name="Mortensen U.H."/>
            <person name="Larsen T.O."/>
            <person name="Devries R.P."/>
            <person name="Grigoriev I.V."/>
            <person name="Machida M."/>
            <person name="Baker S.E."/>
            <person name="Andersen M.R."/>
        </authorList>
    </citation>
    <scope>NUCLEOTIDE SEQUENCE [LARGE SCALE GENOMIC DNA]</scope>
    <source>
        <strain evidence="3">IBT 14317</strain>
    </source>
</reference>
<dbReference type="Proteomes" id="UP000326877">
    <property type="component" value="Unassembled WGS sequence"/>
</dbReference>
<name>A0A5N7BR43_PETAA</name>
<feature type="signal peptide" evidence="2">
    <location>
        <begin position="1"/>
        <end position="19"/>
    </location>
</feature>